<keyword evidence="1" id="KW-1185">Reference proteome</keyword>
<dbReference type="PANTHER" id="PTHR11439:SF486">
    <property type="entry name" value="RLK (RECEPTOR-LIKE KINASE) PROTEIN, PUTATIVE-RELATED"/>
    <property type="match status" value="1"/>
</dbReference>
<reference evidence="2" key="1">
    <citation type="submission" date="2025-08" db="UniProtKB">
        <authorList>
            <consortium name="RefSeq"/>
        </authorList>
    </citation>
    <scope>IDENTIFICATION</scope>
    <source>
        <tissue evidence="2">Seedling</tissue>
    </source>
</reference>
<gene>
    <name evidence="2" type="primary">LOC132803266</name>
</gene>
<name>A0ABM4A533_ZIZJJ</name>
<dbReference type="RefSeq" id="XP_060671840.1">
    <property type="nucleotide sequence ID" value="XM_060815857.1"/>
</dbReference>
<accession>A0ABM4A533</accession>
<sequence length="316" mass="36433">MNRNFKFMLERGGNRLSIWRKPTEHMEHTTQIRQGQKLEPVPLASEICTGMDPSNHEVTSPIVDNSDLPIARKSVPNSIQEALRIPAWKPTVAEELRALESNGTWTLSKLPHRKKPVGCKWILRLSTRQMGELRVNQDWPLHQLDVKNTFLNGNLEEKVYVEVPPALENSSDSRMMTPGHGLFKKCENREIEIYTDASWIGELTDKRYTTGYCICEGMWLQRLLSELEAITEYTTRMLLDSRAAIIIAKTPIHHDRAKHIEIDRHFISEKVNNEIVQLTYIPTSLHSAEIFTKALPRTSFEEFRSELGLYNIYNPA</sequence>
<dbReference type="GeneID" id="132803266"/>
<organism evidence="1 2">
    <name type="scientific">Ziziphus jujuba</name>
    <name type="common">Chinese jujube</name>
    <name type="synonym">Ziziphus sativa</name>
    <dbReference type="NCBI Taxonomy" id="326968"/>
    <lineage>
        <taxon>Eukaryota</taxon>
        <taxon>Viridiplantae</taxon>
        <taxon>Streptophyta</taxon>
        <taxon>Embryophyta</taxon>
        <taxon>Tracheophyta</taxon>
        <taxon>Spermatophyta</taxon>
        <taxon>Magnoliopsida</taxon>
        <taxon>eudicotyledons</taxon>
        <taxon>Gunneridae</taxon>
        <taxon>Pentapetalae</taxon>
        <taxon>rosids</taxon>
        <taxon>fabids</taxon>
        <taxon>Rosales</taxon>
        <taxon>Rhamnaceae</taxon>
        <taxon>Paliureae</taxon>
        <taxon>Ziziphus</taxon>
    </lineage>
</organism>
<evidence type="ECO:0000313" key="2">
    <source>
        <dbReference type="RefSeq" id="XP_060671840.1"/>
    </source>
</evidence>
<evidence type="ECO:0000313" key="1">
    <source>
        <dbReference type="Proteomes" id="UP001652623"/>
    </source>
</evidence>
<protein>
    <submittedName>
        <fullName evidence="2">Uncharacterized protein LOC132803266</fullName>
    </submittedName>
</protein>
<proteinExistence type="predicted"/>
<dbReference type="CDD" id="cd09272">
    <property type="entry name" value="RNase_HI_RT_Ty1"/>
    <property type="match status" value="1"/>
</dbReference>
<dbReference type="Proteomes" id="UP001652623">
    <property type="component" value="Chromosome 3"/>
</dbReference>
<dbReference type="PANTHER" id="PTHR11439">
    <property type="entry name" value="GAG-POL-RELATED RETROTRANSPOSON"/>
    <property type="match status" value="1"/>
</dbReference>